<gene>
    <name evidence="9" type="ORF">SAMN02745218_01777</name>
</gene>
<comment type="subcellular location">
    <subcellularLocation>
        <location evidence="1">Membrane</location>
    </subcellularLocation>
</comment>
<proteinExistence type="predicted"/>
<keyword evidence="4" id="KW-0812">Transmembrane</keyword>
<keyword evidence="7" id="KW-0131">Cell cycle</keyword>
<dbReference type="PANTHER" id="PTHR37820">
    <property type="entry name" value="CELL DIVISION PROTEIN DIVIB"/>
    <property type="match status" value="1"/>
</dbReference>
<evidence type="ECO:0000256" key="2">
    <source>
        <dbReference type="ARBA" id="ARBA00022475"/>
    </source>
</evidence>
<reference evidence="10" key="1">
    <citation type="submission" date="2016-11" db="EMBL/GenBank/DDBJ databases">
        <authorList>
            <person name="Varghese N."/>
            <person name="Submissions S."/>
        </authorList>
    </citation>
    <scope>NUCLEOTIDE SEQUENCE [LARGE SCALE GENOMIC DNA]</scope>
    <source>
        <strain evidence="10">DSM 11792</strain>
    </source>
</reference>
<feature type="domain" description="POTRA" evidence="8">
    <location>
        <begin position="34"/>
        <end position="102"/>
    </location>
</feature>
<dbReference type="GO" id="GO:0005886">
    <property type="term" value="C:plasma membrane"/>
    <property type="evidence" value="ECO:0007669"/>
    <property type="project" value="TreeGrafter"/>
</dbReference>
<sequence length="236" mass="25558">MSIPRYTGRFLAERIFFALLILLAAFILLGSPLFEVREIEVTGNRVVPEEKILELAGINTGINIFKVNLKEAESRILIMPLIKNASLVRKFPSRIVIRVEERKALALLPVKDGFIQVDGEGVCLKESGVGGSLPVVTGVAVPDPAPGDVIRDAKLATALKVLGQLPGSLYSKLSEIHITAGGQVVLYTLEGIECRLGAPADIRKKAGIILQVLEQVKGRQIAYIDLTGVPVVKYLE</sequence>
<dbReference type="InterPro" id="IPR005548">
    <property type="entry name" value="Cell_div_FtsQ/DivIB_C"/>
</dbReference>
<evidence type="ECO:0000259" key="8">
    <source>
        <dbReference type="PROSITE" id="PS51779"/>
    </source>
</evidence>
<dbReference type="InterPro" id="IPR013685">
    <property type="entry name" value="POTRA_FtsQ_type"/>
</dbReference>
<evidence type="ECO:0000256" key="1">
    <source>
        <dbReference type="ARBA" id="ARBA00004370"/>
    </source>
</evidence>
<name>A0A1M5A325_9FIRM</name>
<evidence type="ECO:0000256" key="4">
    <source>
        <dbReference type="ARBA" id="ARBA00022692"/>
    </source>
</evidence>
<dbReference type="PANTHER" id="PTHR37820:SF1">
    <property type="entry name" value="CELL DIVISION PROTEIN FTSQ"/>
    <property type="match status" value="1"/>
</dbReference>
<dbReference type="RefSeq" id="WP_073165269.1">
    <property type="nucleotide sequence ID" value="NZ_FQUW01000019.1"/>
</dbReference>
<keyword evidence="3 9" id="KW-0132">Cell division</keyword>
<dbReference type="EMBL" id="FQUW01000019">
    <property type="protein sequence ID" value="SHF24604.1"/>
    <property type="molecule type" value="Genomic_DNA"/>
</dbReference>
<dbReference type="InterPro" id="IPR050487">
    <property type="entry name" value="FtsQ_DivIB"/>
</dbReference>
<organism evidence="9 10">
    <name type="scientific">Desulfofundulus australicus DSM 11792</name>
    <dbReference type="NCBI Taxonomy" id="1121425"/>
    <lineage>
        <taxon>Bacteria</taxon>
        <taxon>Bacillati</taxon>
        <taxon>Bacillota</taxon>
        <taxon>Clostridia</taxon>
        <taxon>Eubacteriales</taxon>
        <taxon>Peptococcaceae</taxon>
        <taxon>Desulfofundulus</taxon>
    </lineage>
</organism>
<keyword evidence="2" id="KW-1003">Cell membrane</keyword>
<accession>A0A1M5A325</accession>
<evidence type="ECO:0000256" key="5">
    <source>
        <dbReference type="ARBA" id="ARBA00022989"/>
    </source>
</evidence>
<dbReference type="AlphaFoldDB" id="A0A1M5A325"/>
<evidence type="ECO:0000313" key="10">
    <source>
        <dbReference type="Proteomes" id="UP000184196"/>
    </source>
</evidence>
<dbReference type="PROSITE" id="PS51779">
    <property type="entry name" value="POTRA"/>
    <property type="match status" value="1"/>
</dbReference>
<evidence type="ECO:0000256" key="7">
    <source>
        <dbReference type="ARBA" id="ARBA00023306"/>
    </source>
</evidence>
<keyword evidence="5" id="KW-1133">Transmembrane helix</keyword>
<dbReference type="Proteomes" id="UP000184196">
    <property type="component" value="Unassembled WGS sequence"/>
</dbReference>
<dbReference type="InterPro" id="IPR034746">
    <property type="entry name" value="POTRA"/>
</dbReference>
<dbReference type="Pfam" id="PF03799">
    <property type="entry name" value="FtsQ_DivIB_C"/>
    <property type="match status" value="1"/>
</dbReference>
<evidence type="ECO:0000256" key="3">
    <source>
        <dbReference type="ARBA" id="ARBA00022618"/>
    </source>
</evidence>
<dbReference type="OrthoDB" id="1725168at2"/>
<dbReference type="Gene3D" id="3.10.20.310">
    <property type="entry name" value="membrane protein fhac"/>
    <property type="match status" value="1"/>
</dbReference>
<evidence type="ECO:0000313" key="9">
    <source>
        <dbReference type="EMBL" id="SHF24604.1"/>
    </source>
</evidence>
<keyword evidence="10" id="KW-1185">Reference proteome</keyword>
<protein>
    <submittedName>
        <fullName evidence="9">Cell division protein FtsQ</fullName>
    </submittedName>
</protein>
<dbReference type="Pfam" id="PF08478">
    <property type="entry name" value="POTRA_1"/>
    <property type="match status" value="1"/>
</dbReference>
<keyword evidence="6" id="KW-0472">Membrane</keyword>
<evidence type="ECO:0000256" key="6">
    <source>
        <dbReference type="ARBA" id="ARBA00023136"/>
    </source>
</evidence>
<dbReference type="GO" id="GO:0051301">
    <property type="term" value="P:cell division"/>
    <property type="evidence" value="ECO:0007669"/>
    <property type="project" value="UniProtKB-KW"/>
</dbReference>